<evidence type="ECO:0000256" key="1">
    <source>
        <dbReference type="ARBA" id="ARBA00004418"/>
    </source>
</evidence>
<evidence type="ECO:0000313" key="7">
    <source>
        <dbReference type="Proteomes" id="UP001196870"/>
    </source>
</evidence>
<keyword evidence="7" id="KW-1185">Reference proteome</keyword>
<dbReference type="InterPro" id="IPR030678">
    <property type="entry name" value="Peptide/Ni-bd"/>
</dbReference>
<dbReference type="EMBL" id="JAAGBB010000006">
    <property type="protein sequence ID" value="MBR0664060.1"/>
    <property type="molecule type" value="Genomic_DNA"/>
</dbReference>
<dbReference type="Gene3D" id="3.90.76.10">
    <property type="entry name" value="Dipeptide-binding Protein, Domain 1"/>
    <property type="match status" value="1"/>
</dbReference>
<comment type="subcellular location">
    <subcellularLocation>
        <location evidence="1">Periplasm</location>
    </subcellularLocation>
</comment>
<evidence type="ECO:0000313" key="6">
    <source>
        <dbReference type="EMBL" id="MBR0664060.1"/>
    </source>
</evidence>
<feature type="signal peptide" evidence="4">
    <location>
        <begin position="1"/>
        <end position="22"/>
    </location>
</feature>
<reference evidence="7" key="1">
    <citation type="journal article" date="2021" name="Syst. Appl. Microbiol.">
        <title>Roseomonas hellenica sp. nov., isolated from roots of wild-growing Alkanna tinctoria.</title>
        <authorList>
            <person name="Rat A."/>
            <person name="Naranjo H.D."/>
            <person name="Lebbe L."/>
            <person name="Cnockaert M."/>
            <person name="Krigas N."/>
            <person name="Grigoriadou K."/>
            <person name="Maloupa E."/>
            <person name="Willems A."/>
        </authorList>
    </citation>
    <scope>NUCLEOTIDE SEQUENCE [LARGE SCALE GENOMIC DNA]</scope>
    <source>
        <strain evidence="7">LMG 31523</strain>
    </source>
</reference>
<dbReference type="Gene3D" id="3.40.190.10">
    <property type="entry name" value="Periplasmic binding protein-like II"/>
    <property type="match status" value="1"/>
</dbReference>
<dbReference type="PIRSF" id="PIRSF002741">
    <property type="entry name" value="MppA"/>
    <property type="match status" value="1"/>
</dbReference>
<comment type="caution">
    <text evidence="6">The sequence shown here is derived from an EMBL/GenBank/DDBJ whole genome shotgun (WGS) entry which is preliminary data.</text>
</comment>
<accession>A0ABS5EUU6</accession>
<dbReference type="PANTHER" id="PTHR30290">
    <property type="entry name" value="PERIPLASMIC BINDING COMPONENT OF ABC TRANSPORTER"/>
    <property type="match status" value="1"/>
</dbReference>
<dbReference type="InterPro" id="IPR039424">
    <property type="entry name" value="SBP_5"/>
</dbReference>
<evidence type="ECO:0000256" key="4">
    <source>
        <dbReference type="SAM" id="SignalP"/>
    </source>
</evidence>
<dbReference type="RefSeq" id="WP_211851655.1">
    <property type="nucleotide sequence ID" value="NZ_JAAGBB010000006.1"/>
</dbReference>
<dbReference type="SUPFAM" id="SSF53850">
    <property type="entry name" value="Periplasmic binding protein-like II"/>
    <property type="match status" value="1"/>
</dbReference>
<gene>
    <name evidence="6" type="ORF">GXW71_06790</name>
</gene>
<organism evidence="6 7">
    <name type="scientific">Plastoroseomonas hellenica</name>
    <dbReference type="NCBI Taxonomy" id="2687306"/>
    <lineage>
        <taxon>Bacteria</taxon>
        <taxon>Pseudomonadati</taxon>
        <taxon>Pseudomonadota</taxon>
        <taxon>Alphaproteobacteria</taxon>
        <taxon>Acetobacterales</taxon>
        <taxon>Acetobacteraceae</taxon>
        <taxon>Plastoroseomonas</taxon>
    </lineage>
</organism>
<evidence type="ECO:0000256" key="3">
    <source>
        <dbReference type="ARBA" id="ARBA00022729"/>
    </source>
</evidence>
<dbReference type="Gene3D" id="3.10.105.10">
    <property type="entry name" value="Dipeptide-binding Protein, Domain 3"/>
    <property type="match status" value="1"/>
</dbReference>
<dbReference type="Pfam" id="PF00496">
    <property type="entry name" value="SBP_bac_5"/>
    <property type="match status" value="1"/>
</dbReference>
<comment type="similarity">
    <text evidence="2">Belongs to the bacterial solute-binding protein 5 family.</text>
</comment>
<keyword evidence="3 4" id="KW-0732">Signal</keyword>
<name>A0ABS5EUU6_9PROT</name>
<dbReference type="PANTHER" id="PTHR30290:SF38">
    <property type="entry name" value="D,D-DIPEPTIDE-BINDING PERIPLASMIC PROTEIN DDPA-RELATED"/>
    <property type="match status" value="1"/>
</dbReference>
<feature type="chain" id="PRO_5045678296" evidence="4">
    <location>
        <begin position="23"/>
        <end position="501"/>
    </location>
</feature>
<dbReference type="CDD" id="cd08511">
    <property type="entry name" value="PBP2_NikA_DppA_OppA_like_5"/>
    <property type="match status" value="1"/>
</dbReference>
<evidence type="ECO:0000256" key="2">
    <source>
        <dbReference type="ARBA" id="ARBA00005695"/>
    </source>
</evidence>
<protein>
    <submittedName>
        <fullName evidence="6">ABC transporter substrate-binding protein</fullName>
    </submittedName>
</protein>
<sequence length="501" mass="56653">MMRRWKAAFVLAALLAAQGAAAQNLRIGLREDPDILDPTLSRTYVGRIVYMALCDKLFDINERLDVVPQLATGYVWEDPKTLRITLRDGVQFHDGERMNAEAVVYSLNRHLTMQGSFRRSEISEIEAIEIVDPLTVRIRLKNPSAAFLATLTDRAGMIVSPRAAEAAGRNFGANPVCAGPFRFVERIAQERIVTERFEQYWDRARIHFQRVTYTPIPDNNVRLANLQSNAIEFGERMEPDDVRTAQRSRNLRVVPVEELGYQGITINIANGSGANPAFRDARVRRAFDLAIDRAAINQVVYEGMYTPTRQPLPPANPYHVRDFAPPARDVARARALLREAGVTSPVAIEMTVPNNPDLRQVGEVIQAMVREAGFELRLRATEYASALQSSVRGEYQTFLTGWSGRTDPDGNTYQFMRTGAGQNEGRYSNPEADRLLDAARTELDVERRRALYADIMRIAVAEDVSRIYLWHRKNIMIHSTRLIGYLPVPDGLVRLQDMRLQ</sequence>
<dbReference type="Proteomes" id="UP001196870">
    <property type="component" value="Unassembled WGS sequence"/>
</dbReference>
<proteinExistence type="inferred from homology"/>
<dbReference type="InterPro" id="IPR000914">
    <property type="entry name" value="SBP_5_dom"/>
</dbReference>
<evidence type="ECO:0000259" key="5">
    <source>
        <dbReference type="Pfam" id="PF00496"/>
    </source>
</evidence>
<feature type="domain" description="Solute-binding protein family 5" evidence="5">
    <location>
        <begin position="66"/>
        <end position="421"/>
    </location>
</feature>